<evidence type="ECO:0000313" key="1">
    <source>
        <dbReference type="EMBL" id="KJH46443.1"/>
    </source>
</evidence>
<dbReference type="OrthoDB" id="5891911at2759"/>
<reference evidence="2" key="2">
    <citation type="journal article" date="2016" name="Sci. Rep.">
        <title>Dictyocaulus viviparus genome, variome and transcriptome elucidate lungworm biology and support future intervention.</title>
        <authorList>
            <person name="McNulty S.N."/>
            <person name="Strube C."/>
            <person name="Rosa B.A."/>
            <person name="Martin J.C."/>
            <person name="Tyagi R."/>
            <person name="Choi Y.J."/>
            <person name="Wang Q."/>
            <person name="Hallsworth Pepin K."/>
            <person name="Zhang X."/>
            <person name="Ozersky P."/>
            <person name="Wilson R.K."/>
            <person name="Sternberg P.W."/>
            <person name="Gasser R.B."/>
            <person name="Mitreva M."/>
        </authorList>
    </citation>
    <scope>NUCLEOTIDE SEQUENCE [LARGE SCALE GENOMIC DNA]</scope>
    <source>
        <strain evidence="2">HannoverDv2000</strain>
    </source>
</reference>
<reference evidence="1 2" key="1">
    <citation type="submission" date="2013-11" db="EMBL/GenBank/DDBJ databases">
        <title>Draft genome of the bovine lungworm Dictyocaulus viviparus.</title>
        <authorList>
            <person name="Mitreva M."/>
        </authorList>
    </citation>
    <scope>NUCLEOTIDE SEQUENCE [LARGE SCALE GENOMIC DNA]</scope>
    <source>
        <strain evidence="1 2">HannoverDv2000</strain>
    </source>
</reference>
<sequence length="115" mass="13192">MRSGPFCDRATADIASEALMQHMAQDGFTDTLVSYLKFIFSMPERPDQPTMALQEILEVPFERVDTRVLMSVLRDTRVELTRALEKGRKLKLRYDELHGIISEAEDGIDVENMSR</sequence>
<organism evidence="1 2">
    <name type="scientific">Dictyocaulus viviparus</name>
    <name type="common">Bovine lungworm</name>
    <dbReference type="NCBI Taxonomy" id="29172"/>
    <lineage>
        <taxon>Eukaryota</taxon>
        <taxon>Metazoa</taxon>
        <taxon>Ecdysozoa</taxon>
        <taxon>Nematoda</taxon>
        <taxon>Chromadorea</taxon>
        <taxon>Rhabditida</taxon>
        <taxon>Rhabditina</taxon>
        <taxon>Rhabditomorpha</taxon>
        <taxon>Strongyloidea</taxon>
        <taxon>Metastrongylidae</taxon>
        <taxon>Dictyocaulus</taxon>
    </lineage>
</organism>
<dbReference type="Proteomes" id="UP000053766">
    <property type="component" value="Unassembled WGS sequence"/>
</dbReference>
<proteinExistence type="predicted"/>
<dbReference type="EMBL" id="KN716353">
    <property type="protein sequence ID" value="KJH46443.1"/>
    <property type="molecule type" value="Genomic_DNA"/>
</dbReference>
<dbReference type="AlphaFoldDB" id="A0A0D8XP77"/>
<keyword evidence="2" id="KW-1185">Reference proteome</keyword>
<protein>
    <submittedName>
        <fullName evidence="1">Uncharacterized protein</fullName>
    </submittedName>
</protein>
<gene>
    <name evidence="1" type="ORF">DICVIV_07517</name>
</gene>
<name>A0A0D8XP77_DICVI</name>
<accession>A0A0D8XP77</accession>
<evidence type="ECO:0000313" key="2">
    <source>
        <dbReference type="Proteomes" id="UP000053766"/>
    </source>
</evidence>